<dbReference type="InterPro" id="IPR051599">
    <property type="entry name" value="Cell_Envelope_Assoc"/>
</dbReference>
<dbReference type="InterPro" id="IPR014729">
    <property type="entry name" value="Rossmann-like_a/b/a_fold"/>
</dbReference>
<dbReference type="Gene3D" id="3.40.50.620">
    <property type="entry name" value="HUPs"/>
    <property type="match status" value="1"/>
</dbReference>
<organism evidence="2 3">
    <name type="scientific">Kribbella karoonensis</name>
    <dbReference type="NCBI Taxonomy" id="324851"/>
    <lineage>
        <taxon>Bacteria</taxon>
        <taxon>Bacillati</taxon>
        <taxon>Actinomycetota</taxon>
        <taxon>Actinomycetes</taxon>
        <taxon>Propionibacteriales</taxon>
        <taxon>Kribbellaceae</taxon>
        <taxon>Kribbella</taxon>
    </lineage>
</organism>
<dbReference type="CDD" id="cd06259">
    <property type="entry name" value="YdcF-like"/>
    <property type="match status" value="1"/>
</dbReference>
<feature type="domain" description="DUF218" evidence="1">
    <location>
        <begin position="17"/>
        <end position="134"/>
    </location>
</feature>
<reference evidence="3" key="1">
    <citation type="journal article" date="2019" name="Int. J. Syst. Evol. Microbiol.">
        <title>The Global Catalogue of Microorganisms (GCM) 10K type strain sequencing project: providing services to taxonomists for standard genome sequencing and annotation.</title>
        <authorList>
            <consortium name="The Broad Institute Genomics Platform"/>
            <consortium name="The Broad Institute Genome Sequencing Center for Infectious Disease"/>
            <person name="Wu L."/>
            <person name="Ma J."/>
        </authorList>
    </citation>
    <scope>NUCLEOTIDE SEQUENCE [LARGE SCALE GENOMIC DNA]</scope>
    <source>
        <strain evidence="3">JCM 14304</strain>
    </source>
</reference>
<accession>A0ABP4PGN1</accession>
<dbReference type="PANTHER" id="PTHR30336:SF20">
    <property type="entry name" value="DUF218 DOMAIN-CONTAINING PROTEIN"/>
    <property type="match status" value="1"/>
</dbReference>
<dbReference type="Pfam" id="PF02698">
    <property type="entry name" value="DUF218"/>
    <property type="match status" value="1"/>
</dbReference>
<dbReference type="InterPro" id="IPR003848">
    <property type="entry name" value="DUF218"/>
</dbReference>
<gene>
    <name evidence="2" type="ORF">GCM10009742_26440</name>
</gene>
<keyword evidence="3" id="KW-1185">Reference proteome</keyword>
<dbReference type="EMBL" id="BAAAND010000004">
    <property type="protein sequence ID" value="GAA1580660.1"/>
    <property type="molecule type" value="Genomic_DNA"/>
</dbReference>
<dbReference type="Proteomes" id="UP001500190">
    <property type="component" value="Unassembled WGS sequence"/>
</dbReference>
<comment type="caution">
    <text evidence="2">The sequence shown here is derived from an EMBL/GenBank/DDBJ whole genome shotgun (WGS) entry which is preliminary data.</text>
</comment>
<dbReference type="PANTHER" id="PTHR30336">
    <property type="entry name" value="INNER MEMBRANE PROTEIN, PROBABLE PERMEASE"/>
    <property type="match status" value="1"/>
</dbReference>
<dbReference type="Gene3D" id="1.10.3620.10">
    <property type="entry name" value="YdcF like domain"/>
    <property type="match status" value="1"/>
</dbReference>
<proteinExistence type="predicted"/>
<sequence>MIARYLARRDPVARPDLVVLMGSAVVESVEVAADACRKYDVPVLVSGGIGHSTRYLDEAVRRRGLDVATGRPEAHVFRDLLIRSGIERVTIEDRSTNCGENADFTRRLIDTPRTLLLIQDPTMQRRTHACFVRSFADLPGTTLLSHAPLIPWIGPDHVGAGPDSPAIWSRDRFRSLVLGEVHRLSPDVYGPNGRNFIDHVDLPPEVLAAYNRLLAGNVIRR</sequence>
<evidence type="ECO:0000259" key="1">
    <source>
        <dbReference type="Pfam" id="PF02698"/>
    </source>
</evidence>
<protein>
    <submittedName>
        <fullName evidence="2">YdcF family protein</fullName>
    </submittedName>
</protein>
<evidence type="ECO:0000313" key="2">
    <source>
        <dbReference type="EMBL" id="GAA1580660.1"/>
    </source>
</evidence>
<name>A0ABP4PGN1_9ACTN</name>
<evidence type="ECO:0000313" key="3">
    <source>
        <dbReference type="Proteomes" id="UP001500190"/>
    </source>
</evidence>